<dbReference type="Pfam" id="PF12616">
    <property type="entry name" value="DUF3775"/>
    <property type="match status" value="1"/>
</dbReference>
<evidence type="ECO:0008006" key="3">
    <source>
        <dbReference type="Google" id="ProtNLM"/>
    </source>
</evidence>
<evidence type="ECO:0000313" key="2">
    <source>
        <dbReference type="Proteomes" id="UP000183635"/>
    </source>
</evidence>
<reference evidence="1 2" key="1">
    <citation type="submission" date="2016-10" db="EMBL/GenBank/DDBJ databases">
        <authorList>
            <person name="de Groot N.N."/>
        </authorList>
    </citation>
    <scope>NUCLEOTIDE SEQUENCE [LARGE SCALE GENOMIC DNA]</scope>
    <source>
        <strain evidence="1 2">DSM 8537</strain>
    </source>
</reference>
<proteinExistence type="predicted"/>
<dbReference type="STRING" id="34004.SAMN04488021_10533"/>
<keyword evidence="2" id="KW-1185">Reference proteome</keyword>
<protein>
    <recommendedName>
        <fullName evidence="3">DUF3775 domain-containing protein</fullName>
    </recommendedName>
</protein>
<dbReference type="Proteomes" id="UP000183635">
    <property type="component" value="Unassembled WGS sequence"/>
</dbReference>
<sequence>MLEISPEKLAHVIIRAREYDSGVNAWAHSGQRTGRGTQAELAEFIASLNEDEQASLVAVMWIGRDTFGPEDLAEAIETAKTERRSPTEDYLMGEPQLADYLEAGMEALGISPEEAEDDLQRPV</sequence>
<gene>
    <name evidence="1" type="ORF">SAMN04488021_10533</name>
</gene>
<accession>A0A1I2YMU6</accession>
<evidence type="ECO:0000313" key="1">
    <source>
        <dbReference type="EMBL" id="SFH27004.1"/>
    </source>
</evidence>
<dbReference type="AlphaFoldDB" id="A0A1I2YMU6"/>
<organism evidence="1 2">
    <name type="scientific">Paracoccus aminovorans</name>
    <dbReference type="NCBI Taxonomy" id="34004"/>
    <lineage>
        <taxon>Bacteria</taxon>
        <taxon>Pseudomonadati</taxon>
        <taxon>Pseudomonadota</taxon>
        <taxon>Alphaproteobacteria</taxon>
        <taxon>Rhodobacterales</taxon>
        <taxon>Paracoccaceae</taxon>
        <taxon>Paracoccus</taxon>
    </lineage>
</organism>
<dbReference type="OrthoDB" id="5641374at2"/>
<dbReference type="EMBL" id="FOPU01000005">
    <property type="protein sequence ID" value="SFH27004.1"/>
    <property type="molecule type" value="Genomic_DNA"/>
</dbReference>
<dbReference type="RefSeq" id="WP_074966423.1">
    <property type="nucleotide sequence ID" value="NZ_CBCRYP010000017.1"/>
</dbReference>
<name>A0A1I2YMU6_9RHOB</name>
<dbReference type="InterPro" id="IPR022254">
    <property type="entry name" value="DUF3775"/>
</dbReference>